<evidence type="ECO:0000313" key="4">
    <source>
        <dbReference type="Proteomes" id="UP001428774"/>
    </source>
</evidence>
<dbReference type="EC" id="1.-.-.-" evidence="3"/>
<dbReference type="EMBL" id="JBDNCH010000002">
    <property type="protein sequence ID" value="MEN9060984.1"/>
    <property type="molecule type" value="Genomic_DNA"/>
</dbReference>
<proteinExistence type="predicted"/>
<keyword evidence="1 3" id="KW-0560">Oxidoreductase</keyword>
<gene>
    <name evidence="3" type="ORF">ABFB10_07955</name>
</gene>
<dbReference type="GO" id="GO:0016491">
    <property type="term" value="F:oxidoreductase activity"/>
    <property type="evidence" value="ECO:0007669"/>
    <property type="project" value="UniProtKB-KW"/>
</dbReference>
<sequence>MRRLYEPAAYGPQGACYWAGTLPAADWGRPEGDAGTEVAVIGGGFTGLSAALHLAEAGTAVTVLEAEHPGYGASGRNGGFCCLGGAKASPATIERRFGSGAAQAWAGTEKAAVARARALIDRFGIDADTHSDGEVLLAHKPRAFAALRAEMPDLARAYGVTPLLIPPEALADHGLGGTGTAPCTCRSALP</sequence>
<dbReference type="PANTHER" id="PTHR13847">
    <property type="entry name" value="SARCOSINE DEHYDROGENASE-RELATED"/>
    <property type="match status" value="1"/>
</dbReference>
<dbReference type="RefSeq" id="WP_347166106.1">
    <property type="nucleotide sequence ID" value="NZ_JBDNCH010000002.1"/>
</dbReference>
<dbReference type="GO" id="GO:0005737">
    <property type="term" value="C:cytoplasm"/>
    <property type="evidence" value="ECO:0007669"/>
    <property type="project" value="TreeGrafter"/>
</dbReference>
<dbReference type="InterPro" id="IPR006076">
    <property type="entry name" value="FAD-dep_OxRdtase"/>
</dbReference>
<protein>
    <submittedName>
        <fullName evidence="3">FAD-dependent oxidoreductase</fullName>
        <ecNumber evidence="3">1.-.-.-</ecNumber>
    </submittedName>
</protein>
<comment type="caution">
    <text evidence="3">The sequence shown here is derived from an EMBL/GenBank/DDBJ whole genome shotgun (WGS) entry which is preliminary data.</text>
</comment>
<evidence type="ECO:0000313" key="3">
    <source>
        <dbReference type="EMBL" id="MEN9060984.1"/>
    </source>
</evidence>
<dbReference type="Gene3D" id="3.30.9.10">
    <property type="entry name" value="D-Amino Acid Oxidase, subunit A, domain 2"/>
    <property type="match status" value="1"/>
</dbReference>
<dbReference type="PANTHER" id="PTHR13847:SF281">
    <property type="entry name" value="FAD DEPENDENT OXIDOREDUCTASE DOMAIN-CONTAINING PROTEIN"/>
    <property type="match status" value="1"/>
</dbReference>
<dbReference type="Pfam" id="PF01266">
    <property type="entry name" value="DAO"/>
    <property type="match status" value="1"/>
</dbReference>
<evidence type="ECO:0000256" key="1">
    <source>
        <dbReference type="ARBA" id="ARBA00023002"/>
    </source>
</evidence>
<reference evidence="3 4" key="1">
    <citation type="submission" date="2024-05" db="EMBL/GenBank/DDBJ databases">
        <title>Genome sequence of Ponticoccus litoralis KCCM 90028.</title>
        <authorList>
            <person name="Kim J.M."/>
            <person name="Lee J.K."/>
            <person name="Choi B.J."/>
            <person name="Bayburt H."/>
            <person name="Baek J.H."/>
            <person name="Jeon C.O."/>
        </authorList>
    </citation>
    <scope>NUCLEOTIDE SEQUENCE [LARGE SCALE GENOMIC DNA]</scope>
    <source>
        <strain evidence="3 4">KCCM 90028</strain>
    </source>
</reference>
<evidence type="ECO:0000259" key="2">
    <source>
        <dbReference type="Pfam" id="PF01266"/>
    </source>
</evidence>
<keyword evidence="4" id="KW-1185">Reference proteome</keyword>
<dbReference type="AlphaFoldDB" id="A0AAW9S877"/>
<dbReference type="Proteomes" id="UP001428774">
    <property type="component" value="Unassembled WGS sequence"/>
</dbReference>
<feature type="domain" description="FAD dependent oxidoreductase" evidence="2">
    <location>
        <begin position="38"/>
        <end position="171"/>
    </location>
</feature>
<dbReference type="Gene3D" id="3.50.50.60">
    <property type="entry name" value="FAD/NAD(P)-binding domain"/>
    <property type="match status" value="1"/>
</dbReference>
<dbReference type="SUPFAM" id="SSF51905">
    <property type="entry name" value="FAD/NAD(P)-binding domain"/>
    <property type="match status" value="1"/>
</dbReference>
<name>A0AAW9S877_9RHOB</name>
<organism evidence="3 4">
    <name type="scientific">Ponticoccus litoralis</name>
    <dbReference type="NCBI Taxonomy" id="422297"/>
    <lineage>
        <taxon>Bacteria</taxon>
        <taxon>Pseudomonadati</taxon>
        <taxon>Pseudomonadota</taxon>
        <taxon>Alphaproteobacteria</taxon>
        <taxon>Rhodobacterales</taxon>
        <taxon>Roseobacteraceae</taxon>
        <taxon>Ponticoccus</taxon>
    </lineage>
</organism>
<dbReference type="InterPro" id="IPR036188">
    <property type="entry name" value="FAD/NAD-bd_sf"/>
</dbReference>
<accession>A0AAW9S877</accession>